<keyword evidence="3" id="KW-0614">Plasmid</keyword>
<reference evidence="3 4" key="1">
    <citation type="submission" date="2017-07" db="EMBL/GenBank/DDBJ databases">
        <title>Whole genome sequence of Azospirillum brasilense 2A1, a potential biofertilizer strain.</title>
        <authorList>
            <person name="Fontana C.A."/>
            <person name="Toffoli L.M."/>
            <person name="Salazar S.M."/>
            <person name="Puglisi E."/>
            <person name="Pedraza R."/>
            <person name="Bassi D."/>
            <person name="Cocconcelli P.S."/>
        </authorList>
    </citation>
    <scope>NUCLEOTIDE SEQUENCE [LARGE SCALE GENOMIC DNA]</scope>
    <source>
        <strain evidence="3 4">2A1</strain>
        <plasmid evidence="3">unnamed</plasmid>
    </source>
</reference>
<dbReference type="InterPro" id="IPR050879">
    <property type="entry name" value="Acyltransferase_3"/>
</dbReference>
<accession>A0A235H9V7</accession>
<dbReference type="EMBL" id="NOWT01000023">
    <property type="protein sequence ID" value="OYD82304.1"/>
    <property type="molecule type" value="Genomic_DNA"/>
</dbReference>
<keyword evidence="1" id="KW-0812">Transmembrane</keyword>
<dbReference type="AlphaFoldDB" id="A0A235H9V7"/>
<feature type="transmembrane region" description="Helical" evidence="1">
    <location>
        <begin position="297"/>
        <end position="322"/>
    </location>
</feature>
<feature type="transmembrane region" description="Helical" evidence="1">
    <location>
        <begin position="270"/>
        <end position="291"/>
    </location>
</feature>
<dbReference type="InterPro" id="IPR002656">
    <property type="entry name" value="Acyl_transf_3_dom"/>
</dbReference>
<feature type="transmembrane region" description="Helical" evidence="1">
    <location>
        <begin position="216"/>
        <end position="233"/>
    </location>
</feature>
<feature type="transmembrane region" description="Helical" evidence="1">
    <location>
        <begin position="12"/>
        <end position="32"/>
    </location>
</feature>
<evidence type="ECO:0000313" key="3">
    <source>
        <dbReference type="EMBL" id="OYD82304.1"/>
    </source>
</evidence>
<gene>
    <name evidence="3" type="ORF">CHT98_21350</name>
</gene>
<feature type="transmembrane region" description="Helical" evidence="1">
    <location>
        <begin position="89"/>
        <end position="110"/>
    </location>
</feature>
<dbReference type="GO" id="GO:0000271">
    <property type="term" value="P:polysaccharide biosynthetic process"/>
    <property type="evidence" value="ECO:0007669"/>
    <property type="project" value="TreeGrafter"/>
</dbReference>
<keyword evidence="1" id="KW-0472">Membrane</keyword>
<dbReference type="GO" id="GO:0016747">
    <property type="term" value="F:acyltransferase activity, transferring groups other than amino-acyl groups"/>
    <property type="evidence" value="ECO:0007669"/>
    <property type="project" value="InterPro"/>
</dbReference>
<name>A0A235H9V7_AZOBR</name>
<evidence type="ECO:0000313" key="4">
    <source>
        <dbReference type="Proteomes" id="UP000215367"/>
    </source>
</evidence>
<dbReference type="Proteomes" id="UP000215367">
    <property type="component" value="Unassembled WGS sequence"/>
</dbReference>
<comment type="caution">
    <text evidence="3">The sequence shown here is derived from an EMBL/GenBank/DDBJ whole genome shotgun (WGS) entry which is preliminary data.</text>
</comment>
<feature type="transmembrane region" description="Helical" evidence="1">
    <location>
        <begin position="130"/>
        <end position="154"/>
    </location>
</feature>
<geneLocation type="plasmid" evidence="3">
    <name>unnamed</name>
</geneLocation>
<dbReference type="RefSeq" id="WP_094305495.1">
    <property type="nucleotide sequence ID" value="NZ_NOWT01000023.1"/>
</dbReference>
<organism evidence="3 4">
    <name type="scientific">Azospirillum brasilense</name>
    <dbReference type="NCBI Taxonomy" id="192"/>
    <lineage>
        <taxon>Bacteria</taxon>
        <taxon>Pseudomonadati</taxon>
        <taxon>Pseudomonadota</taxon>
        <taxon>Alphaproteobacteria</taxon>
        <taxon>Rhodospirillales</taxon>
        <taxon>Azospirillaceae</taxon>
        <taxon>Azospirillum</taxon>
    </lineage>
</organism>
<evidence type="ECO:0000256" key="1">
    <source>
        <dbReference type="SAM" id="Phobius"/>
    </source>
</evidence>
<feature type="transmembrane region" description="Helical" evidence="1">
    <location>
        <begin position="188"/>
        <end position="204"/>
    </location>
</feature>
<dbReference type="Pfam" id="PF01757">
    <property type="entry name" value="Acyl_transf_3"/>
    <property type="match status" value="1"/>
</dbReference>
<evidence type="ECO:0000259" key="2">
    <source>
        <dbReference type="Pfam" id="PF01757"/>
    </source>
</evidence>
<dbReference type="GO" id="GO:0016020">
    <property type="term" value="C:membrane"/>
    <property type="evidence" value="ECO:0007669"/>
    <property type="project" value="TreeGrafter"/>
</dbReference>
<dbReference type="PANTHER" id="PTHR23028">
    <property type="entry name" value="ACETYLTRANSFERASE"/>
    <property type="match status" value="1"/>
</dbReference>
<protein>
    <recommendedName>
        <fullName evidence="2">Acyltransferase 3 domain-containing protein</fullName>
    </recommendedName>
</protein>
<feature type="transmembrane region" description="Helical" evidence="1">
    <location>
        <begin position="52"/>
        <end position="69"/>
    </location>
</feature>
<feature type="domain" description="Acyltransferase 3" evidence="2">
    <location>
        <begin position="12"/>
        <end position="313"/>
    </location>
</feature>
<dbReference type="PANTHER" id="PTHR23028:SF131">
    <property type="entry name" value="BLR2367 PROTEIN"/>
    <property type="match status" value="1"/>
</dbReference>
<keyword evidence="1" id="KW-1133">Transmembrane helix</keyword>
<sequence length="348" mass="38483">MSSDNPPKHQYNGIQALRFVAASMVTIYHSFIYYDNLSGTPIKFHDYFDPGLLSRGVAIFFVISGFIMAMSAERLSIGKFLWHRALRIYFGYIAAIAIAVAAKTAVFGSYPMQLISFKSVSLLPFGEIGYPLGVEWSLVYEIAFYAVIAVLIALRYPAVRIAVMLVWMVAIMAFGGESTHLLPSASQILLSQYNLGFIAGYFCWHLKGMGVGRFRDFFILGIVLLLGDLIITWPLMRELFVVAGASLIVLGASDPRFSERFAADHPLVRWGNASYGLYLMHVTILGCVYAGSGQHGLGIYLTGLLMALAGGIFFGSCEFTLYQRLKRLIDARKKLVHAPVADKKPVTL</sequence>
<proteinExistence type="predicted"/>
<feature type="transmembrane region" description="Helical" evidence="1">
    <location>
        <begin position="161"/>
        <end position="182"/>
    </location>
</feature>